<dbReference type="AlphaFoldDB" id="A0A0H2RAA7"/>
<reference evidence="6 7" key="1">
    <citation type="submission" date="2015-04" db="EMBL/GenBank/DDBJ databases">
        <title>Complete genome sequence of Schizopora paradoxa KUC8140, a cosmopolitan wood degrader in East Asia.</title>
        <authorList>
            <consortium name="DOE Joint Genome Institute"/>
            <person name="Min B."/>
            <person name="Park H."/>
            <person name="Jang Y."/>
            <person name="Kim J.-J."/>
            <person name="Kim K.H."/>
            <person name="Pangilinan J."/>
            <person name="Lipzen A."/>
            <person name="Riley R."/>
            <person name="Grigoriev I.V."/>
            <person name="Spatafora J.W."/>
            <person name="Choi I.-G."/>
        </authorList>
    </citation>
    <scope>NUCLEOTIDE SEQUENCE [LARGE SCALE GENOMIC DNA]</scope>
    <source>
        <strain evidence="6 7">KUC8140</strain>
    </source>
</reference>
<sequence length="600" mass="68363">MAIRKLGWAFFKRDDVSRKRVVQSLPRIFEWMWALLPVRPIYDEGNLFSGAVGEIFNICVSACPSVFDDDKVVELAVRAWIGIDNADDEDCYTARALLACLGIYAQEPYGGFCRIEKALDACDITATDLVDQIVARLKWEIRQTSSMNVMKVLNISEMAARLVPLRGSIRFAMLEPAVGAFFVTVLKALLDNKPSSNDSQAIRSVLHVLYGCLRSQTVEYAIYTVREGIFALLPKIASLDSGLRDPSELDCSSLASEIIKQLLPCVACDYEASAVCRKEVENIHKSDYQLKIHLAMCPKSFMDTWVSLGAAILEIEALLRLFERGFGIEDGVCANRDCRRSSFRKDFKKCEGCHFALYCSRSCQKSDWSSHRTCCKTMNDESSTSYRCSSNKFHFYCLFFCISPAGVFCDTFNRLLRRENALHINRHWDSIVRLAKKKQIPLQDIAVRTTFHKFPFIVEVFDYHELLKDDKDQPQLAMVANEKLRQSVEDQHEWMVVVLNTMQSEYPCMIRVSDKWTRAVSKPPPKGKDRERTLFVDEDGNALICERVDALYAVTRLAKKYAVEMGETVWNSAAIRQATYDVIDDFESELFPDSDSDSYE</sequence>
<dbReference type="PROSITE" id="PS50865">
    <property type="entry name" value="ZF_MYND_2"/>
    <property type="match status" value="1"/>
</dbReference>
<dbReference type="Pfam" id="PF01753">
    <property type="entry name" value="zf-MYND"/>
    <property type="match status" value="1"/>
</dbReference>
<evidence type="ECO:0000256" key="4">
    <source>
        <dbReference type="PROSITE-ProRule" id="PRU00134"/>
    </source>
</evidence>
<organism evidence="6 7">
    <name type="scientific">Schizopora paradoxa</name>
    <dbReference type="NCBI Taxonomy" id="27342"/>
    <lineage>
        <taxon>Eukaryota</taxon>
        <taxon>Fungi</taxon>
        <taxon>Dikarya</taxon>
        <taxon>Basidiomycota</taxon>
        <taxon>Agaricomycotina</taxon>
        <taxon>Agaricomycetes</taxon>
        <taxon>Hymenochaetales</taxon>
        <taxon>Schizoporaceae</taxon>
        <taxon>Schizopora</taxon>
    </lineage>
</organism>
<gene>
    <name evidence="6" type="ORF">SCHPADRAFT_908346</name>
</gene>
<dbReference type="InParanoid" id="A0A0H2RAA7"/>
<dbReference type="GO" id="GO:0008270">
    <property type="term" value="F:zinc ion binding"/>
    <property type="evidence" value="ECO:0007669"/>
    <property type="project" value="UniProtKB-KW"/>
</dbReference>
<evidence type="ECO:0000256" key="3">
    <source>
        <dbReference type="ARBA" id="ARBA00022833"/>
    </source>
</evidence>
<accession>A0A0H2RAA7</accession>
<evidence type="ECO:0000259" key="5">
    <source>
        <dbReference type="PROSITE" id="PS50865"/>
    </source>
</evidence>
<feature type="domain" description="MYND-type" evidence="5">
    <location>
        <begin position="335"/>
        <end position="375"/>
    </location>
</feature>
<dbReference type="Gene3D" id="6.10.140.2220">
    <property type="match status" value="1"/>
</dbReference>
<dbReference type="EMBL" id="KQ086078">
    <property type="protein sequence ID" value="KLO08754.1"/>
    <property type="molecule type" value="Genomic_DNA"/>
</dbReference>
<dbReference type="SUPFAM" id="SSF144232">
    <property type="entry name" value="HIT/MYND zinc finger-like"/>
    <property type="match status" value="1"/>
</dbReference>
<evidence type="ECO:0000256" key="1">
    <source>
        <dbReference type="ARBA" id="ARBA00022723"/>
    </source>
</evidence>
<protein>
    <recommendedName>
        <fullName evidence="5">MYND-type domain-containing protein</fullName>
    </recommendedName>
</protein>
<keyword evidence="3" id="KW-0862">Zinc</keyword>
<dbReference type="OrthoDB" id="432970at2759"/>
<evidence type="ECO:0000313" key="7">
    <source>
        <dbReference type="Proteomes" id="UP000053477"/>
    </source>
</evidence>
<keyword evidence="2 4" id="KW-0863">Zinc-finger</keyword>
<keyword evidence="7" id="KW-1185">Reference proteome</keyword>
<keyword evidence="1" id="KW-0479">Metal-binding</keyword>
<proteinExistence type="predicted"/>
<evidence type="ECO:0000256" key="2">
    <source>
        <dbReference type="ARBA" id="ARBA00022771"/>
    </source>
</evidence>
<dbReference type="InterPro" id="IPR002893">
    <property type="entry name" value="Znf_MYND"/>
</dbReference>
<dbReference type="Proteomes" id="UP000053477">
    <property type="component" value="Unassembled WGS sequence"/>
</dbReference>
<evidence type="ECO:0000313" key="6">
    <source>
        <dbReference type="EMBL" id="KLO08754.1"/>
    </source>
</evidence>
<name>A0A0H2RAA7_9AGAM</name>